<comment type="similarity">
    <text evidence="2">Belongs to the bacterial solute-binding protein 5 family.</text>
</comment>
<dbReference type="SUPFAM" id="SSF53850">
    <property type="entry name" value="Periplasmic binding protein-like II"/>
    <property type="match status" value="1"/>
</dbReference>
<dbReference type="OrthoDB" id="9803988at2"/>
<name>A0A564G660_9HYPH</name>
<evidence type="ECO:0000313" key="5">
    <source>
        <dbReference type="EMBL" id="GJD58790.1"/>
    </source>
</evidence>
<dbReference type="CDD" id="cd08495">
    <property type="entry name" value="PBP2_NikA_DppA_OppA_like_8"/>
    <property type="match status" value="1"/>
</dbReference>
<reference evidence="5" key="2">
    <citation type="journal article" date="2021" name="Front. Microbiol.">
        <title>Comprehensive Comparative Genomics and Phenotyping of Methylobacterium Species.</title>
        <authorList>
            <person name="Alessa O."/>
            <person name="Ogura Y."/>
            <person name="Fujitani Y."/>
            <person name="Takami H."/>
            <person name="Hayashi T."/>
            <person name="Sahin N."/>
            <person name="Tani A."/>
        </authorList>
    </citation>
    <scope>NUCLEOTIDE SEQUENCE</scope>
    <source>
        <strain evidence="5">DSM 22415</strain>
    </source>
</reference>
<dbReference type="Gene3D" id="3.90.76.10">
    <property type="entry name" value="Dipeptide-binding Protein, Domain 1"/>
    <property type="match status" value="1"/>
</dbReference>
<keyword evidence="3" id="KW-0732">Signal</keyword>
<dbReference type="RefSeq" id="WP_144768164.1">
    <property type="nucleotide sequence ID" value="NZ_BPQI01000168.1"/>
</dbReference>
<dbReference type="AlphaFoldDB" id="A0A564G660"/>
<evidence type="ECO:0000256" key="2">
    <source>
        <dbReference type="ARBA" id="ARBA00005695"/>
    </source>
</evidence>
<evidence type="ECO:0000313" key="8">
    <source>
        <dbReference type="Proteomes" id="UP001055303"/>
    </source>
</evidence>
<dbReference type="Gene3D" id="3.10.105.10">
    <property type="entry name" value="Dipeptide-binding Protein, Domain 3"/>
    <property type="match status" value="1"/>
</dbReference>
<dbReference type="PIRSF" id="PIRSF002741">
    <property type="entry name" value="MppA"/>
    <property type="match status" value="1"/>
</dbReference>
<dbReference type="Pfam" id="PF00496">
    <property type="entry name" value="SBP_bac_5"/>
    <property type="match status" value="1"/>
</dbReference>
<comment type="subcellular location">
    <subcellularLocation>
        <location evidence="1">Periplasm</location>
    </subcellularLocation>
</comment>
<proteinExistence type="inferred from homology"/>
<dbReference type="GO" id="GO:0030288">
    <property type="term" value="C:outer membrane-bounded periplasmic space"/>
    <property type="evidence" value="ECO:0007669"/>
    <property type="project" value="UniProtKB-ARBA"/>
</dbReference>
<dbReference type="PANTHER" id="PTHR30290:SF83">
    <property type="entry name" value="ABC TRANSPORTER SUBSTRATE-BINDING PROTEIN"/>
    <property type="match status" value="1"/>
</dbReference>
<reference evidence="6 7" key="1">
    <citation type="submission" date="2019-06" db="EMBL/GenBank/DDBJ databases">
        <authorList>
            <person name="Rodrigo-Torres L."/>
            <person name="Arahal R. D."/>
            <person name="Lucena T."/>
        </authorList>
    </citation>
    <scope>NUCLEOTIDE SEQUENCE [LARGE SCALE GENOMIC DNA]</scope>
    <source>
        <strain evidence="6 7">SW08-7</strain>
    </source>
</reference>
<organism evidence="6 7">
    <name type="scientific">Methylobacterium dankookense</name>
    <dbReference type="NCBI Taxonomy" id="560405"/>
    <lineage>
        <taxon>Bacteria</taxon>
        <taxon>Pseudomonadati</taxon>
        <taxon>Pseudomonadota</taxon>
        <taxon>Alphaproteobacteria</taxon>
        <taxon>Hyphomicrobiales</taxon>
        <taxon>Methylobacteriaceae</taxon>
        <taxon>Methylobacterium</taxon>
    </lineage>
</organism>
<dbReference type="PANTHER" id="PTHR30290">
    <property type="entry name" value="PERIPLASMIC BINDING COMPONENT OF ABC TRANSPORTER"/>
    <property type="match status" value="1"/>
</dbReference>
<dbReference type="EMBL" id="CABFVH010000058">
    <property type="protein sequence ID" value="VUF15506.1"/>
    <property type="molecule type" value="Genomic_DNA"/>
</dbReference>
<evidence type="ECO:0000256" key="1">
    <source>
        <dbReference type="ARBA" id="ARBA00004418"/>
    </source>
</evidence>
<evidence type="ECO:0000256" key="3">
    <source>
        <dbReference type="SAM" id="SignalP"/>
    </source>
</evidence>
<dbReference type="EMBL" id="BPQI01000168">
    <property type="protein sequence ID" value="GJD58790.1"/>
    <property type="molecule type" value="Genomic_DNA"/>
</dbReference>
<dbReference type="GO" id="GO:0015833">
    <property type="term" value="P:peptide transport"/>
    <property type="evidence" value="ECO:0007669"/>
    <property type="project" value="TreeGrafter"/>
</dbReference>
<evidence type="ECO:0000313" key="7">
    <source>
        <dbReference type="Proteomes" id="UP000401717"/>
    </source>
</evidence>
<evidence type="ECO:0000259" key="4">
    <source>
        <dbReference type="Pfam" id="PF00496"/>
    </source>
</evidence>
<feature type="signal peptide" evidence="3">
    <location>
        <begin position="1"/>
        <end position="29"/>
    </location>
</feature>
<dbReference type="InterPro" id="IPR006311">
    <property type="entry name" value="TAT_signal"/>
</dbReference>
<protein>
    <submittedName>
        <fullName evidence="6">Heme-binding protein A</fullName>
    </submittedName>
</protein>
<dbReference type="Proteomes" id="UP000401717">
    <property type="component" value="Unassembled WGS sequence"/>
</dbReference>
<keyword evidence="8" id="KW-1185">Reference proteome</keyword>
<feature type="domain" description="Solute-binding protein family 5" evidence="4">
    <location>
        <begin position="85"/>
        <end position="454"/>
    </location>
</feature>
<accession>A0A564G660</accession>
<dbReference type="InterPro" id="IPR039424">
    <property type="entry name" value="SBP_5"/>
</dbReference>
<dbReference type="Proteomes" id="UP001055303">
    <property type="component" value="Unassembled WGS sequence"/>
</dbReference>
<feature type="chain" id="PRO_5021888280" evidence="3">
    <location>
        <begin position="30"/>
        <end position="540"/>
    </location>
</feature>
<dbReference type="InterPro" id="IPR030678">
    <property type="entry name" value="Peptide/Ni-bd"/>
</dbReference>
<evidence type="ECO:0000313" key="6">
    <source>
        <dbReference type="EMBL" id="VUF15506.1"/>
    </source>
</evidence>
<dbReference type="InterPro" id="IPR000914">
    <property type="entry name" value="SBP_5_dom"/>
</dbReference>
<dbReference type="Gene3D" id="3.40.190.10">
    <property type="entry name" value="Periplasmic binding protein-like II"/>
    <property type="match status" value="1"/>
</dbReference>
<dbReference type="PROSITE" id="PS51318">
    <property type="entry name" value="TAT"/>
    <property type="match status" value="1"/>
</dbReference>
<reference evidence="5" key="3">
    <citation type="submission" date="2021-08" db="EMBL/GenBank/DDBJ databases">
        <authorList>
            <person name="Tani A."/>
            <person name="Ola A."/>
            <person name="Ogura Y."/>
            <person name="Katsura K."/>
            <person name="Hayashi T."/>
        </authorList>
    </citation>
    <scope>NUCLEOTIDE SEQUENCE</scope>
    <source>
        <strain evidence="5">DSM 22415</strain>
    </source>
</reference>
<gene>
    <name evidence="6" type="primary">hbpA_2</name>
    <name evidence="5" type="ORF">IFDJLNFL_4714</name>
    <name evidence="6" type="ORF">MTDSW087_05247</name>
</gene>
<dbReference type="GO" id="GO:1904680">
    <property type="term" value="F:peptide transmembrane transporter activity"/>
    <property type="evidence" value="ECO:0007669"/>
    <property type="project" value="TreeGrafter"/>
</dbReference>
<dbReference type="GO" id="GO:0043190">
    <property type="term" value="C:ATP-binding cassette (ABC) transporter complex"/>
    <property type="evidence" value="ECO:0007669"/>
    <property type="project" value="InterPro"/>
</dbReference>
<sequence length="540" mass="59534">MDRTPLTRRTLLAGGAALAALGPTGSLLAQTGRPSGSLTYGISMTDLPLTTGQPDRGAGGYQFTGLTLYDPLVAWELDVADRPGKMVPGLATSWESDPADRKNWIFKLREGVTFHDGSAFDADAVIWNFDKVLNKEAPHFDQRQAAQVRPRLPGVAAYKKLDASTVQVTTKSVDSLFPYQMLWFLISSPAQFEKVGRDWSKFAFAPSGTGPYKLAGLTPRVRAEFVPNEAYWNPKRMPRLAKLTLSCVPEDLARVNALLSGNLDLIELPAPDAVPRLKAAGMRIVGNDTPHVWNYHLSMAEGSPWRDLRLRKAANLAVDREGVVQLMGGLAAPAVGQVQPSSPWFGKPSFQIKTDMDAARKLVTEAGYSVQNPLKTKFIIPTGGTGQMLSLPINEFIQQSWAEIGIQVEFRTVELEVAYTAWRQGATDPSLKDVTGGNIAYVTSDPFYAMLRFYDSRQIAPNGVNWSHYRNAEVDALCDKIRNSLDTAEQDKLLARMHEIVVDEAVQVWVVHDTNPHALSPRVKGYTQAQHWFQDLTTLA</sequence>